<feature type="compositionally biased region" description="Low complexity" evidence="9">
    <location>
        <begin position="29"/>
        <end position="39"/>
    </location>
</feature>
<evidence type="ECO:0000256" key="8">
    <source>
        <dbReference type="ARBA" id="ARBA00023136"/>
    </source>
</evidence>
<keyword evidence="3" id="KW-1003">Cell membrane</keyword>
<proteinExistence type="inferred from homology"/>
<protein>
    <submittedName>
        <fullName evidence="11">Prepilin-type N-terminal cleavage/methylation domain-containing protein</fullName>
    </submittedName>
</protein>
<evidence type="ECO:0000256" key="1">
    <source>
        <dbReference type="ARBA" id="ARBA00004377"/>
    </source>
</evidence>
<dbReference type="Proteomes" id="UP000269708">
    <property type="component" value="Unassembled WGS sequence"/>
</dbReference>
<dbReference type="EMBL" id="RKQN01000002">
    <property type="protein sequence ID" value="RPE79560.1"/>
    <property type="molecule type" value="Genomic_DNA"/>
</dbReference>
<comment type="similarity">
    <text evidence="2">Belongs to the GSP I family.</text>
</comment>
<sequence length="205" mass="21411">MSAAQPAPGRCAGAGSAADRRRPFPRGNPPARAWAAAGRGAPAGVYAARSPRPASGERASRAAVAARRQRGYTLIEVIVAFALLALALTLLLGTLSGAARQVRWSGDAGRAALYAQSLLDQVGVGEPVVAGERAGELEQGRYRWRLRITPWQDPVLAATGAPVDPTAARLFELTLGVEWGEAGPGQRLQLRSLRLVPADAQAVPP</sequence>
<keyword evidence="4" id="KW-0488">Methylation</keyword>
<comment type="subcellular location">
    <subcellularLocation>
        <location evidence="1">Cell inner membrane</location>
        <topology evidence="1">Single-pass membrane protein</topology>
    </subcellularLocation>
</comment>
<comment type="caution">
    <text evidence="11">The sequence shown here is derived from an EMBL/GenBank/DDBJ whole genome shotgun (WGS) entry which is preliminary data.</text>
</comment>
<keyword evidence="5" id="KW-0997">Cell inner membrane</keyword>
<evidence type="ECO:0000256" key="3">
    <source>
        <dbReference type="ARBA" id="ARBA00022475"/>
    </source>
</evidence>
<evidence type="ECO:0000256" key="5">
    <source>
        <dbReference type="ARBA" id="ARBA00022519"/>
    </source>
</evidence>
<dbReference type="NCBIfam" id="TIGR02532">
    <property type="entry name" value="IV_pilin_GFxxxE"/>
    <property type="match status" value="1"/>
</dbReference>
<accession>A0A3N4W0F4</accession>
<dbReference type="Pfam" id="PF07963">
    <property type="entry name" value="N_methyl"/>
    <property type="match status" value="1"/>
</dbReference>
<evidence type="ECO:0000256" key="6">
    <source>
        <dbReference type="ARBA" id="ARBA00022692"/>
    </source>
</evidence>
<keyword evidence="7 10" id="KW-1133">Transmembrane helix</keyword>
<name>A0A3N4W0F4_9GAMM</name>
<feature type="region of interest" description="Disordered" evidence="9">
    <location>
        <begin position="1"/>
        <end position="39"/>
    </location>
</feature>
<evidence type="ECO:0000256" key="10">
    <source>
        <dbReference type="SAM" id="Phobius"/>
    </source>
</evidence>
<evidence type="ECO:0000256" key="9">
    <source>
        <dbReference type="SAM" id="MobiDB-lite"/>
    </source>
</evidence>
<dbReference type="PANTHER" id="PTHR38779">
    <property type="entry name" value="TYPE II SECRETION SYSTEM PROTEIN I-RELATED"/>
    <property type="match status" value="1"/>
</dbReference>
<organism evidence="11 12">
    <name type="scientific">Vulcaniibacterium tengchongense</name>
    <dbReference type="NCBI Taxonomy" id="1273429"/>
    <lineage>
        <taxon>Bacteria</taxon>
        <taxon>Pseudomonadati</taxon>
        <taxon>Pseudomonadota</taxon>
        <taxon>Gammaproteobacteria</taxon>
        <taxon>Lysobacterales</taxon>
        <taxon>Lysobacteraceae</taxon>
        <taxon>Vulcaniibacterium</taxon>
    </lineage>
</organism>
<dbReference type="GO" id="GO:0005886">
    <property type="term" value="C:plasma membrane"/>
    <property type="evidence" value="ECO:0007669"/>
    <property type="project" value="UniProtKB-SubCell"/>
</dbReference>
<evidence type="ECO:0000256" key="7">
    <source>
        <dbReference type="ARBA" id="ARBA00022989"/>
    </source>
</evidence>
<dbReference type="NCBIfam" id="NF047828">
    <property type="entry name" value="T3SSXpsI"/>
    <property type="match status" value="1"/>
</dbReference>
<evidence type="ECO:0000313" key="11">
    <source>
        <dbReference type="EMBL" id="RPE79560.1"/>
    </source>
</evidence>
<evidence type="ECO:0000256" key="2">
    <source>
        <dbReference type="ARBA" id="ARBA00008358"/>
    </source>
</evidence>
<reference evidence="11 12" key="1">
    <citation type="submission" date="2018-11" db="EMBL/GenBank/DDBJ databases">
        <title>Genomic Encyclopedia of Type Strains, Phase IV (KMG-IV): sequencing the most valuable type-strain genomes for metagenomic binning, comparative biology and taxonomic classification.</title>
        <authorList>
            <person name="Goeker M."/>
        </authorList>
    </citation>
    <scope>NUCLEOTIDE SEQUENCE [LARGE SCALE GENOMIC DNA]</scope>
    <source>
        <strain evidence="11 12">DSM 25623</strain>
    </source>
</reference>
<dbReference type="InterPro" id="IPR012902">
    <property type="entry name" value="N_methyl_site"/>
</dbReference>
<feature type="transmembrane region" description="Helical" evidence="10">
    <location>
        <begin position="71"/>
        <end position="93"/>
    </location>
</feature>
<dbReference type="GO" id="GO:0015628">
    <property type="term" value="P:protein secretion by the type II secretion system"/>
    <property type="evidence" value="ECO:0007669"/>
    <property type="project" value="InterPro"/>
</dbReference>
<dbReference type="PANTHER" id="PTHR38779:SF2">
    <property type="entry name" value="TYPE II SECRETION SYSTEM PROTEIN I-RELATED"/>
    <property type="match status" value="1"/>
</dbReference>
<dbReference type="InterPro" id="IPR010052">
    <property type="entry name" value="T2SS_protein-GspI"/>
</dbReference>
<dbReference type="PROSITE" id="PS00409">
    <property type="entry name" value="PROKAR_NTER_METHYL"/>
    <property type="match status" value="1"/>
</dbReference>
<evidence type="ECO:0000313" key="12">
    <source>
        <dbReference type="Proteomes" id="UP000269708"/>
    </source>
</evidence>
<keyword evidence="8 10" id="KW-0472">Membrane</keyword>
<evidence type="ECO:0000256" key="4">
    <source>
        <dbReference type="ARBA" id="ARBA00022481"/>
    </source>
</evidence>
<gene>
    <name evidence="11" type="ORF">EDC50_1380</name>
</gene>
<dbReference type="AlphaFoldDB" id="A0A3N4W0F4"/>
<dbReference type="GO" id="GO:0015627">
    <property type="term" value="C:type II protein secretion system complex"/>
    <property type="evidence" value="ECO:0007669"/>
    <property type="project" value="InterPro"/>
</dbReference>
<keyword evidence="12" id="KW-1185">Reference proteome</keyword>
<keyword evidence="6 10" id="KW-0812">Transmembrane</keyword>